<dbReference type="InterPro" id="IPR013083">
    <property type="entry name" value="Znf_RING/FYVE/PHD"/>
</dbReference>
<evidence type="ECO:0000256" key="1">
    <source>
        <dbReference type="ARBA" id="ARBA00022723"/>
    </source>
</evidence>
<keyword evidence="2" id="KW-0863">Zinc-finger</keyword>
<dbReference type="InterPro" id="IPR053051">
    <property type="entry name" value="HDAC_complex_subunit"/>
</dbReference>
<evidence type="ECO:0000256" key="3">
    <source>
        <dbReference type="ARBA" id="ARBA00022833"/>
    </source>
</evidence>
<feature type="region of interest" description="Disordered" evidence="4">
    <location>
        <begin position="888"/>
        <end position="1014"/>
    </location>
</feature>
<keyword evidence="7" id="KW-1185">Reference proteome</keyword>
<dbReference type="PROSITE" id="PS01359">
    <property type="entry name" value="ZF_PHD_1"/>
    <property type="match status" value="1"/>
</dbReference>
<dbReference type="InterPro" id="IPR011011">
    <property type="entry name" value="Znf_FYVE_PHD"/>
</dbReference>
<feature type="compositionally biased region" description="Low complexity" evidence="4">
    <location>
        <begin position="91"/>
        <end position="100"/>
    </location>
</feature>
<dbReference type="InterPro" id="IPR019786">
    <property type="entry name" value="Zinc_finger_PHD-type_CS"/>
</dbReference>
<feature type="domain" description="Zinc finger PHD-type" evidence="5">
    <location>
        <begin position="353"/>
        <end position="399"/>
    </location>
</feature>
<feature type="compositionally biased region" description="Low complexity" evidence="4">
    <location>
        <begin position="890"/>
        <end position="923"/>
    </location>
</feature>
<dbReference type="GeneID" id="95981853"/>
<dbReference type="Pfam" id="PF20826">
    <property type="entry name" value="PHD_5"/>
    <property type="match status" value="1"/>
</dbReference>
<feature type="region of interest" description="Disordered" evidence="4">
    <location>
        <begin position="420"/>
        <end position="653"/>
    </location>
</feature>
<feature type="compositionally biased region" description="Acidic residues" evidence="4">
    <location>
        <begin position="233"/>
        <end position="254"/>
    </location>
</feature>
<feature type="compositionally biased region" description="Low complexity" evidence="4">
    <location>
        <begin position="201"/>
        <end position="211"/>
    </location>
</feature>
<keyword evidence="1" id="KW-0479">Metal-binding</keyword>
<proteinExistence type="predicted"/>
<dbReference type="PANTHER" id="PTHR47793:SF1">
    <property type="entry name" value="HISTONE DEACETYLASE COMPLEX SUBUNIT CTI6"/>
    <property type="match status" value="1"/>
</dbReference>
<feature type="compositionally biased region" description="Acidic residues" evidence="4">
    <location>
        <begin position="963"/>
        <end position="972"/>
    </location>
</feature>
<dbReference type="SUPFAM" id="SSF57903">
    <property type="entry name" value="FYVE/PHD zinc finger"/>
    <property type="match status" value="1"/>
</dbReference>
<accession>A0ABR3QEC8</accession>
<dbReference type="Proteomes" id="UP001565368">
    <property type="component" value="Unassembled WGS sequence"/>
</dbReference>
<evidence type="ECO:0000313" key="6">
    <source>
        <dbReference type="EMBL" id="KAL1413061.1"/>
    </source>
</evidence>
<feature type="compositionally biased region" description="Basic and acidic residues" evidence="4">
    <location>
        <begin position="276"/>
        <end position="324"/>
    </location>
</feature>
<comment type="caution">
    <text evidence="6">The sequence shown here is derived from an EMBL/GenBank/DDBJ whole genome shotgun (WGS) entry which is preliminary data.</text>
</comment>
<feature type="compositionally biased region" description="Acidic residues" evidence="4">
    <location>
        <begin position="325"/>
        <end position="348"/>
    </location>
</feature>
<gene>
    <name evidence="6" type="primary">CTI6</name>
    <name evidence="6" type="ORF">Q8F55_000810</name>
</gene>
<feature type="compositionally biased region" description="Basic and acidic residues" evidence="4">
    <location>
        <begin position="466"/>
        <end position="491"/>
    </location>
</feature>
<feature type="compositionally biased region" description="Acidic residues" evidence="4">
    <location>
        <begin position="924"/>
        <end position="934"/>
    </location>
</feature>
<dbReference type="EMBL" id="JBBXJM010000001">
    <property type="protein sequence ID" value="KAL1413061.1"/>
    <property type="molecule type" value="Genomic_DNA"/>
</dbReference>
<feature type="region of interest" description="Disordered" evidence="4">
    <location>
        <begin position="1"/>
        <end position="350"/>
    </location>
</feature>
<evidence type="ECO:0000313" key="7">
    <source>
        <dbReference type="Proteomes" id="UP001565368"/>
    </source>
</evidence>
<evidence type="ECO:0000256" key="2">
    <source>
        <dbReference type="ARBA" id="ARBA00022771"/>
    </source>
</evidence>
<feature type="region of interest" description="Disordered" evidence="4">
    <location>
        <begin position="801"/>
        <end position="859"/>
    </location>
</feature>
<feature type="compositionally biased region" description="Low complexity" evidence="4">
    <location>
        <begin position="255"/>
        <end position="270"/>
    </location>
</feature>
<evidence type="ECO:0000256" key="4">
    <source>
        <dbReference type="SAM" id="MobiDB-lite"/>
    </source>
</evidence>
<name>A0ABR3QEC8_9TREE</name>
<feature type="compositionally biased region" description="Basic and acidic residues" evidence="4">
    <location>
        <begin position="542"/>
        <end position="563"/>
    </location>
</feature>
<dbReference type="Gene3D" id="3.30.40.10">
    <property type="entry name" value="Zinc/RING finger domain, C3HC4 (zinc finger)"/>
    <property type="match status" value="1"/>
</dbReference>
<evidence type="ECO:0000259" key="5">
    <source>
        <dbReference type="SMART" id="SM00249"/>
    </source>
</evidence>
<organism evidence="6 7">
    <name type="scientific">Vanrija albida</name>
    <dbReference type="NCBI Taxonomy" id="181172"/>
    <lineage>
        <taxon>Eukaryota</taxon>
        <taxon>Fungi</taxon>
        <taxon>Dikarya</taxon>
        <taxon>Basidiomycota</taxon>
        <taxon>Agaricomycotina</taxon>
        <taxon>Tremellomycetes</taxon>
        <taxon>Trichosporonales</taxon>
        <taxon>Trichosporonaceae</taxon>
        <taxon>Vanrija</taxon>
    </lineage>
</organism>
<keyword evidence="3" id="KW-0862">Zinc</keyword>
<protein>
    <submittedName>
        <fullName evidence="6">Histone deacetylase complex subunit</fullName>
    </submittedName>
</protein>
<reference evidence="6 7" key="1">
    <citation type="submission" date="2023-08" db="EMBL/GenBank/DDBJ databases">
        <title>Annotated Genome Sequence of Vanrija albida AlHP1.</title>
        <authorList>
            <person name="Herzog R."/>
        </authorList>
    </citation>
    <scope>NUCLEOTIDE SEQUENCE [LARGE SCALE GENOMIC DNA]</scope>
    <source>
        <strain evidence="6 7">AlHP1</strain>
    </source>
</reference>
<dbReference type="RefSeq" id="XP_069213005.1">
    <property type="nucleotide sequence ID" value="XM_069349461.1"/>
</dbReference>
<sequence length="1014" mass="108923">MEARRRQASASTSTSLSHEERSLAHGKGSGSVTPKRDDEDEGAPRRTRGRNPLPPTNGPLFPPLPPKQSKNSPKYSPKAPSRSPAGRTPRLASSSALSSAIDDDEPASNVESDALRRDGRRASPTKPNVPPSASSLTPPPGDGDEMDVDTNGNTASEPPLATTTTADDAGDDWDAYRRSRGVRSFSGAKPAAPVKIEPVDADAVQPPVVEPSNDDGAAVVDEAISDAPADPDTVVDVEEPSADGEASAEAEAAEEGAPAASAETTEQAQARARRRRGEDQLLLDDHLLPKELRVHAAIPPRREKAPSAKRSEPVEPPPEPKQEEAAPEEDAADDAADEEEDDEDDDSKEEITRCVCKNEEDADVMMIQCDKCNVWQHGGCVGIWGDDEAPDEYFCEECRPDLHTALRKWIRRSGRNAPFVAPTPSELQALHNSNDKNPPSQSKRWTDPDLMDPLPPKPAPRSHHRKETDSDAGRRSARGRDPPAPNGRDKSAISSKDGARDRRRPSNRRVSTDVSSMSPPPSGRGGVGPEPRKRSTMNSRDAAYEEALKASLEASRRELSGDPEKEESADDRKRRRPEDDDGEEAKKGKKKKEDEDESSEATAPTAPSKPKHPNQYTYRPKSGGIAQSPARRGTGTPQPTLPPPSHEHGTRRAGAIASSLASANYATSSISNLNWYLPDHLSAWSDLLPASTPTPLVVPTPRSLQFLPRSHFLNQRYGPFVEDRDEAGKLILPDDRALRETDSDAVNHREPPTRVRYPVKRITVSEMRKRVRNVLEYVGRVQIEETKRGDRAKQIGIPETLAPRPRLPPLSEERYGKGKGKYAPIPEPVEDADGDVSMTDAEPVARSPTPPPPTAAQLLEELTADLIAFQEAFHTGDFESLSFVTPARQPSADVPAAAASASSSAGSVAPSAAAEPEQAAEANGDAEIEAEAEAPADAGSMDGEEVPRELPQEDTPQAAAVDGDAEMADAEEPLPAAPAAEDKLLPPPPLAEEGQLLEEPSGETAIVSATEIVA</sequence>
<dbReference type="PANTHER" id="PTHR47793">
    <property type="entry name" value="HISTONE DEACETYLASE COMPLEX SUBUNIT CTI6"/>
    <property type="match status" value="1"/>
</dbReference>
<dbReference type="SMART" id="SM00249">
    <property type="entry name" value="PHD"/>
    <property type="match status" value="1"/>
</dbReference>
<feature type="compositionally biased region" description="Pro residues" evidence="4">
    <location>
        <begin position="52"/>
        <end position="66"/>
    </location>
</feature>
<feature type="compositionally biased region" description="Polar residues" evidence="4">
    <location>
        <begin position="430"/>
        <end position="443"/>
    </location>
</feature>
<dbReference type="CDD" id="cd15550">
    <property type="entry name" value="PHD_MLL5"/>
    <property type="match status" value="1"/>
</dbReference>
<dbReference type="InterPro" id="IPR001965">
    <property type="entry name" value="Znf_PHD"/>
</dbReference>